<dbReference type="InterPro" id="IPR016024">
    <property type="entry name" value="ARM-type_fold"/>
</dbReference>
<organism evidence="1 2">
    <name type="scientific">Tropilaelaps mercedesae</name>
    <dbReference type="NCBI Taxonomy" id="418985"/>
    <lineage>
        <taxon>Eukaryota</taxon>
        <taxon>Metazoa</taxon>
        <taxon>Ecdysozoa</taxon>
        <taxon>Arthropoda</taxon>
        <taxon>Chelicerata</taxon>
        <taxon>Arachnida</taxon>
        <taxon>Acari</taxon>
        <taxon>Parasitiformes</taxon>
        <taxon>Mesostigmata</taxon>
        <taxon>Gamasina</taxon>
        <taxon>Dermanyssoidea</taxon>
        <taxon>Laelapidae</taxon>
        <taxon>Tropilaelaps</taxon>
    </lineage>
</organism>
<dbReference type="SUPFAM" id="SSF48371">
    <property type="entry name" value="ARM repeat"/>
    <property type="match status" value="1"/>
</dbReference>
<keyword evidence="2" id="KW-1185">Reference proteome</keyword>
<comment type="caution">
    <text evidence="1">The sequence shown here is derived from an EMBL/GenBank/DDBJ whole genome shotgun (WGS) entry which is preliminary data.</text>
</comment>
<reference evidence="1 2" key="1">
    <citation type="journal article" date="2017" name="Gigascience">
        <title>Draft genome of the honey bee ectoparasitic mite, Tropilaelaps mercedesae, is shaped by the parasitic life history.</title>
        <authorList>
            <person name="Dong X."/>
            <person name="Armstrong S.D."/>
            <person name="Xia D."/>
            <person name="Makepeace B.L."/>
            <person name="Darby A.C."/>
            <person name="Kadowaki T."/>
        </authorList>
    </citation>
    <scope>NUCLEOTIDE SEQUENCE [LARGE SCALE GENOMIC DNA]</scope>
    <source>
        <strain evidence="1">Wuxi-XJTLU</strain>
    </source>
</reference>
<protein>
    <submittedName>
        <fullName evidence="1">Uncharacterized protein</fullName>
    </submittedName>
</protein>
<evidence type="ECO:0000313" key="1">
    <source>
        <dbReference type="EMBL" id="OQR70596.1"/>
    </source>
</evidence>
<accession>A0A1V9XAY7</accession>
<evidence type="ECO:0000313" key="2">
    <source>
        <dbReference type="Proteomes" id="UP000192247"/>
    </source>
</evidence>
<dbReference type="Proteomes" id="UP000192247">
    <property type="component" value="Unassembled WGS sequence"/>
</dbReference>
<sequence>MTNTARALCQALLDVRDGRTLKGRKDAFQICDNLLKRSDVLEKLDANGDVNSENQGTTWEEVLDLGGVILNQTLRKNRGKETAGIREERDAAVNLLDTVVALSVKKGGRIKAERVLQLIIPILRDKENQALVGRQLLRILKQLLKAPHHQADLPSQYYNGLIKMHIKFITETTIFNPVEVSEMLHAVTKAAVQFSEVDVALCAQFLESVINKLKCDRSTASPVLMLHLLGIWRLFYEYYNEEYHATFVALANALLEPVARSCYDSKDSQLEVMLFLIVGQAALISERSTKVSLLDWTFEAADKALRTGRIRSNPQLRTLLAAALATCASTLMENKDRFTLDKHRAVDGAPTRDGSHSSKRLKESSFELGVIPAFDNYKKTTNELSAAGFWLAVVQHYIEKCPSTVTPATCASLIKEVCSEVLVRSLDTRTHLIAVLRSLLVFHKANRGHPSQQVLDVLVRTLDANHCVDQVYSIIDIVFESDVDTASLRKALFRGHHLKSEEGMVILKRLCIQNQITQERFHPLEWIFNLQTSQLATKANIVLALCLKRTSCAFGPGKLSVECLPDVVDEVCHRLHSAMAAGSKHFLYVAVLFVLKICRVRNPSAMLEPLMASVHEALQSQMKSPIVKHDELLAAIEVFEGCREHFVNRVIRFSFMPLVQAVRKELEENFLANKRTDLEMAMDVDSRAVDEANSDGIDKELARVSAMCRFLSLHTLVQCKSAEELRVKQARAELGELLQIIGGFTEERLKSPVIVRIFALLVRPLVDELCLWTADDDPLLEQIGYALKMQLELTFNKPDLVELIMPAIQSYIFCAAKVYGGREVPTTTLARRLLRRLIVSFQQFQSNNAAFGGAVLRVLTAAVDLDPCKNWLYYDPSGQDRRTGVLELLVENVNCPVFRIRKELAALLPALFARKELTFGQRKHLLDLMFDSYGIFAQKLAKISLEQNRQSVSRAPNSQSNINEKLASSVALFGQSLRELTLMTPSLTAHSLAHCCRLWRARILSNENLLELLQAMGDVDQLLEGHLAQLLVVWHKRFMLTLEMDETDESFPFFIANDVRHFMRQVPNITFRIQLKFGHVVSPTLLVMGNLEARDAIRGVFGGSIVTYFTPVAASCLLSKHNYAYFVELTRSLKVDKKMLEFLVPVYTRIIMSLRVTEDLNDCEVTFTTEEVSAALSRAAAFLQAAQGPQDEQLADPWTPFTLKAVPHARLPQLIAKVLSSPQLVNNAVRCAGCLAFLVTHIVVPLATSTKGLNKALPTAVSMLFARCCHLLLEFPDDAAVRQDCLPALASLLDLGTDTTLLAAPALAVAERLCDEQVTQHLFARVGALTDAVVARPHGLVGALQAEDIRLLVSYDEVKARFPAEIRSIYFYMTNDRSPHPVRLLARVLRHHDVRRVLMLVPENDGIKLQAENISIDEYPGYVLLAVILDRLKTSSGMPLPYLQLKETGGVAGSGIVVSFAQQRIVERLLAALQSGSQAHLDVVTDCLAELFTDDIGVEISSSLEAEHSYFSAHVFAFTSQKGKRLLPITMDEVDTERPDLTAFVARIGAEGENGGHWLREATEMLIAGSVDSFLRTILPLCQCDERFCSDIFPLVMYCVYTQVSGRLHLNDLVSQAFARVVTSKPNVVATPSAKVIYTKLVQFVCILHLHGTNVDHIDLMAVARTAFLCDLHECLPLLLTLWWEKLNVHEGKRAPVAFHEYDGKVNLSDVQDILVSSSKALGAFDSLLGCFSRRACDDVVRKALGEPLDHFEVLLQQGEFRGLRDIVKIQQNCVSDARTLEKYAIDCAFRLGQWDQVPEDAPGSTLSFRKSTMLGLTGISSADTQLLEQAVKACTDALVSRASKANLNMAHEATRFLVCVDQVQLLQGYLESRAHTGSVSTAGAWDGFVSASERRFKHRIPFVLSEEYLWLKAAIFKANFLTVLVRVCDSTLPHIDVGEHLLEYGILAVQSSKLNLARAALLQLEGMGDPGKLRFAYLQAATQAHMGAVEVKSRLSNSLGPVVKQVVGLLAKLRVRWC</sequence>
<dbReference type="EMBL" id="MNPL01016993">
    <property type="protein sequence ID" value="OQR70596.1"/>
    <property type="molecule type" value="Genomic_DNA"/>
</dbReference>
<dbReference type="InParanoid" id="A0A1V9XAY7"/>
<name>A0A1V9XAY7_9ACAR</name>
<proteinExistence type="predicted"/>
<gene>
    <name evidence="1" type="ORF">BIW11_01658</name>
</gene>